<reference evidence="3" key="1">
    <citation type="submission" date="2017-05" db="EMBL/GenBank/DDBJ databases">
        <authorList>
            <person name="Lin X."/>
        </authorList>
    </citation>
    <scope>NUCLEOTIDE SEQUENCE [LARGE SCALE GENOMIC DNA]</scope>
    <source>
        <strain evidence="3">JLT2012</strain>
    </source>
</reference>
<accession>A0A219B4X0</accession>
<protein>
    <recommendedName>
        <fullName evidence="4">Terminase small subunit</fullName>
    </recommendedName>
</protein>
<evidence type="ECO:0000313" key="2">
    <source>
        <dbReference type="EMBL" id="OWV33234.1"/>
    </source>
</evidence>
<proteinExistence type="predicted"/>
<dbReference type="OrthoDB" id="8480631at2"/>
<evidence type="ECO:0008006" key="4">
    <source>
        <dbReference type="Google" id="ProtNLM"/>
    </source>
</evidence>
<feature type="region of interest" description="Disordered" evidence="1">
    <location>
        <begin position="14"/>
        <end position="34"/>
    </location>
</feature>
<dbReference type="EMBL" id="NFZT01000001">
    <property type="protein sequence ID" value="OWV33234.1"/>
    <property type="molecule type" value="Genomic_DNA"/>
</dbReference>
<sequence>MGQGDYAGREIVTLDGGTGAGKLTQKRARRKDGFGKAKQEAFLQKLSETANVRLASHEVDINPSSAYRLRRRDAAFSDQWDAALKEGVRTLEMELLRRSIEGDSEPVYYGGKQVGERTSYPDRVALYLIGRHGGASERDGAPPADKTSLEYLRHRRDKAAALRIRLAAEIEAVEAAGEDHCAAAQEATVSPTRGAADDGTG</sequence>
<evidence type="ECO:0000313" key="3">
    <source>
        <dbReference type="Proteomes" id="UP000198462"/>
    </source>
</evidence>
<dbReference type="AlphaFoldDB" id="A0A219B4X0"/>
<organism evidence="2 3">
    <name type="scientific">Pacificimonas flava</name>
    <dbReference type="NCBI Taxonomy" id="1234595"/>
    <lineage>
        <taxon>Bacteria</taxon>
        <taxon>Pseudomonadati</taxon>
        <taxon>Pseudomonadota</taxon>
        <taxon>Alphaproteobacteria</taxon>
        <taxon>Sphingomonadales</taxon>
        <taxon>Sphingosinicellaceae</taxon>
        <taxon>Pacificimonas</taxon>
    </lineage>
</organism>
<evidence type="ECO:0000256" key="1">
    <source>
        <dbReference type="SAM" id="MobiDB-lite"/>
    </source>
</evidence>
<comment type="caution">
    <text evidence="2">The sequence shown here is derived from an EMBL/GenBank/DDBJ whole genome shotgun (WGS) entry which is preliminary data.</text>
</comment>
<keyword evidence="3" id="KW-1185">Reference proteome</keyword>
<dbReference type="Proteomes" id="UP000198462">
    <property type="component" value="Unassembled WGS sequence"/>
</dbReference>
<name>A0A219B4X0_9SPHN</name>
<gene>
    <name evidence="2" type="ORF">B5C34_07025</name>
</gene>
<dbReference type="RefSeq" id="WP_088712020.1">
    <property type="nucleotide sequence ID" value="NZ_NFZT01000001.1"/>
</dbReference>